<protein>
    <submittedName>
        <fullName evidence="2">EbhA</fullName>
    </submittedName>
</protein>
<evidence type="ECO:0000313" key="5">
    <source>
        <dbReference type="Proteomes" id="UP000256718"/>
    </source>
</evidence>
<evidence type="ECO:0000313" key="4">
    <source>
        <dbReference type="Proteomes" id="UP000250200"/>
    </source>
</evidence>
<proteinExistence type="predicted"/>
<comment type="caution">
    <text evidence="2">The sequence shown here is derived from an EMBL/GenBank/DDBJ whole genome shotgun (WGS) entry which is preliminary data.</text>
</comment>
<dbReference type="EMBL" id="UAVB01000001">
    <property type="protein sequence ID" value="SQA18149.1"/>
    <property type="molecule type" value="Genomic_DNA"/>
</dbReference>
<evidence type="ECO:0000313" key="3">
    <source>
        <dbReference type="EMBL" id="SQA18149.1"/>
    </source>
</evidence>
<dbReference type="Proteomes" id="UP000256718">
    <property type="component" value="Unassembled WGS sequence"/>
</dbReference>
<feature type="compositionally biased region" description="Polar residues" evidence="1">
    <location>
        <begin position="366"/>
        <end position="385"/>
    </location>
</feature>
<dbReference type="Proteomes" id="UP000250200">
    <property type="component" value="Unassembled WGS sequence"/>
</dbReference>
<evidence type="ECO:0000313" key="2">
    <source>
        <dbReference type="EMBL" id="RDY91341.1"/>
    </source>
</evidence>
<dbReference type="EMBL" id="QHGZ01000027">
    <property type="protein sequence ID" value="RDY91341.1"/>
    <property type="molecule type" value="Genomic_DNA"/>
</dbReference>
<feature type="compositionally biased region" description="Polar residues" evidence="1">
    <location>
        <begin position="293"/>
        <end position="302"/>
    </location>
</feature>
<dbReference type="RefSeq" id="WP_000746021.1">
    <property type="nucleotide sequence ID" value="NZ_CAXOLC010000008.1"/>
</dbReference>
<reference evidence="2 5" key="1">
    <citation type="journal article" date="2018" name="Emerg. Microbes Infect.">
        <title>Phenotypic and molecular analysis of nontypeable Group B streptococci: identification of cps2a and hybrid cps2a/cps5 Group B streptococcal capsule gene clusters.</title>
        <authorList>
            <person name="Alhhazmi A."/>
            <person name="Tyrrell G.J."/>
        </authorList>
    </citation>
    <scope>NUCLEOTIDE SEQUENCE [LARGE SCALE GENOMIC DNA]</scope>
    <source>
        <strain evidence="2 5">PLGBS17</strain>
    </source>
</reference>
<reference evidence="3 4" key="2">
    <citation type="submission" date="2018-06" db="EMBL/GenBank/DDBJ databases">
        <authorList>
            <consortium name="Pathogen Informatics"/>
            <person name="Doyle S."/>
        </authorList>
    </citation>
    <scope>NUCLEOTIDE SEQUENCE [LARGE SCALE GENOMIC DNA]</scope>
    <source>
        <strain evidence="3 4">NCTC8181</strain>
    </source>
</reference>
<feature type="compositionally biased region" description="Low complexity" evidence="1">
    <location>
        <begin position="303"/>
        <end position="321"/>
    </location>
</feature>
<feature type="region of interest" description="Disordered" evidence="1">
    <location>
        <begin position="276"/>
        <end position="385"/>
    </location>
</feature>
<evidence type="ECO:0000256" key="1">
    <source>
        <dbReference type="SAM" id="MobiDB-lite"/>
    </source>
</evidence>
<name>A0A076Z9S2_STRAG</name>
<sequence length="385" mass="41946">MKKRIIVVLVALLAIGGGSAYYFLSYAPHQEAVTNFNKAVQTVKSKNKTLKSEIAKAEKLVKSNQQPLDVRTLDNLKAAVATAKSDLREIPKVADKTEAIKKQTKSLNQPIDYSKATQSLADSSLAYTNSVKQLAQITNPSQSFVEERLKEIDTVTGVQSVTESNDPNGKLNKQGGYTASIYFTDNQVTEAVEGKDVLDKGTDAGGNIEVFKTKEEAEKRNIYLSAFDSAGMFNPGSHYVFGTVVIRTSHYLTASQQKSLTQKIYEKLIEIKSKNSGSTKDSKKKEVSKDNTKTSTQEQPAPSSTTDKSQESQSSSETSNSGGRGGTRGVEDSSDTSSSSEMTEEELNSAIKEIQDSRDYYAPNEFENQVGDTTSSDNGDSTYHP</sequence>
<dbReference type="AlphaFoldDB" id="A0A076Z9S2"/>
<feature type="compositionally biased region" description="Basic and acidic residues" evidence="1">
    <location>
        <begin position="280"/>
        <end position="292"/>
    </location>
</feature>
<gene>
    <name evidence="2" type="ORF">C4618_01065</name>
    <name evidence="3" type="ORF">NCTC8181_01193</name>
</gene>
<organism evidence="2 5">
    <name type="scientific">Streptococcus agalactiae</name>
    <dbReference type="NCBI Taxonomy" id="1311"/>
    <lineage>
        <taxon>Bacteria</taxon>
        <taxon>Bacillati</taxon>
        <taxon>Bacillota</taxon>
        <taxon>Bacilli</taxon>
        <taxon>Lactobacillales</taxon>
        <taxon>Streptococcaceae</taxon>
        <taxon>Streptococcus</taxon>
    </lineage>
</organism>
<accession>A0A076Z9S2</accession>